<keyword evidence="3" id="KW-1185">Reference proteome</keyword>
<proteinExistence type="predicted"/>
<comment type="caution">
    <text evidence="1">The sequence shown here is derived from an EMBL/GenBank/DDBJ whole genome shotgun (WGS) entry which is preliminary data.</text>
</comment>
<reference evidence="1 3" key="1">
    <citation type="journal article" date="2019" name="New Phytol.">
        <title>Comparative genomics reveals unique wood-decay strategies and fruiting body development in the Schizophyllaceae.</title>
        <authorList>
            <person name="Almasi E."/>
            <person name="Sahu N."/>
            <person name="Krizsan K."/>
            <person name="Balint B."/>
            <person name="Kovacs G.M."/>
            <person name="Kiss B."/>
            <person name="Cseklye J."/>
            <person name="Drula E."/>
            <person name="Henrissat B."/>
            <person name="Nagy I."/>
            <person name="Chovatia M."/>
            <person name="Adam C."/>
            <person name="LaButti K."/>
            <person name="Lipzen A."/>
            <person name="Riley R."/>
            <person name="Grigoriev I.V."/>
            <person name="Nagy L.G."/>
        </authorList>
    </citation>
    <scope>NUCLEOTIDE SEQUENCE [LARGE SCALE GENOMIC DNA]</scope>
    <source>
        <strain evidence="1 3">NL-1724</strain>
    </source>
</reference>
<dbReference type="AlphaFoldDB" id="A0A550BV92"/>
<evidence type="ECO:0000313" key="1">
    <source>
        <dbReference type="EMBL" id="TRM56479.1"/>
    </source>
</evidence>
<evidence type="ECO:0000313" key="2">
    <source>
        <dbReference type="EMBL" id="TRM59119.1"/>
    </source>
</evidence>
<gene>
    <name evidence="2" type="ORF">BD626DRAFT_171977</name>
    <name evidence="1" type="ORF">BD626DRAFT_248625</name>
</gene>
<organism evidence="1 3">
    <name type="scientific">Schizophyllum amplum</name>
    <dbReference type="NCBI Taxonomy" id="97359"/>
    <lineage>
        <taxon>Eukaryota</taxon>
        <taxon>Fungi</taxon>
        <taxon>Dikarya</taxon>
        <taxon>Basidiomycota</taxon>
        <taxon>Agaricomycotina</taxon>
        <taxon>Agaricomycetes</taxon>
        <taxon>Agaricomycetidae</taxon>
        <taxon>Agaricales</taxon>
        <taxon>Schizophyllaceae</taxon>
        <taxon>Schizophyllum</taxon>
    </lineage>
</organism>
<sequence>MYALTGVADTGMVAMTASFATLTGHYDFLLDAPHTPLRSADRTRCRVRCEARRKRSRRLSDARGDVWRDGLGKRTTATRALPVLRHIYRLCPTSFWATTPSVAPLPPGCRRVHLHLHPGAVCRGRLSQGREPTIPTARPRTRIGL</sequence>
<evidence type="ECO:0000313" key="3">
    <source>
        <dbReference type="Proteomes" id="UP000320762"/>
    </source>
</evidence>
<reference evidence="1" key="2">
    <citation type="submission" date="2019-06" db="EMBL/GenBank/DDBJ databases">
        <authorList>
            <consortium name="DOE Joint Genome Institute"/>
            <person name="Ahrendt S.R."/>
            <person name="Cantor M.N."/>
            <person name="Hua S.X."/>
        </authorList>
    </citation>
    <scope>NUCLEOTIDE SEQUENCE</scope>
    <source>
        <strain evidence="1">NL-1724</strain>
    </source>
</reference>
<dbReference type="EMBL" id="VDMD01000030">
    <property type="protein sequence ID" value="TRM59119.1"/>
    <property type="molecule type" value="Genomic_DNA"/>
</dbReference>
<dbReference type="EMBL" id="VDMD01000069">
    <property type="protein sequence ID" value="TRM56479.1"/>
    <property type="molecule type" value="Genomic_DNA"/>
</dbReference>
<protein>
    <submittedName>
        <fullName evidence="1">Uncharacterized protein</fullName>
    </submittedName>
</protein>
<accession>A0A550BV92</accession>
<name>A0A550BV92_9AGAR</name>
<dbReference type="Proteomes" id="UP000320762">
    <property type="component" value="Unassembled WGS sequence"/>
</dbReference>